<dbReference type="GO" id="GO:0004252">
    <property type="term" value="F:serine-type endopeptidase activity"/>
    <property type="evidence" value="ECO:0007669"/>
    <property type="project" value="InterPro"/>
</dbReference>
<dbReference type="InterPro" id="IPR000209">
    <property type="entry name" value="Peptidase_S8/S53_dom"/>
</dbReference>
<reference evidence="3" key="1">
    <citation type="submission" date="2017-02" db="EMBL/GenBank/DDBJ databases">
        <authorList>
            <person name="Varghese N."/>
            <person name="Submissions S."/>
        </authorList>
    </citation>
    <scope>NUCLEOTIDE SEQUENCE [LARGE SCALE GENOMIC DNA]</scope>
    <source>
        <strain evidence="3">VKM Ac-2052</strain>
    </source>
</reference>
<evidence type="ECO:0000313" key="3">
    <source>
        <dbReference type="Proteomes" id="UP000189735"/>
    </source>
</evidence>
<dbReference type="SUPFAM" id="SSF52743">
    <property type="entry name" value="Subtilisin-like"/>
    <property type="match status" value="1"/>
</dbReference>
<accession>A0A1T4YM20</accession>
<dbReference type="AlphaFoldDB" id="A0A1T4YM20"/>
<dbReference type="RefSeq" id="WP_078715489.1">
    <property type="nucleotide sequence ID" value="NZ_FUYG01000013.1"/>
</dbReference>
<feature type="domain" description="Peptidase S8/S53" evidence="1">
    <location>
        <begin position="341"/>
        <end position="596"/>
    </location>
</feature>
<dbReference type="Proteomes" id="UP000189735">
    <property type="component" value="Unassembled WGS sequence"/>
</dbReference>
<evidence type="ECO:0000313" key="2">
    <source>
        <dbReference type="EMBL" id="SKB02750.1"/>
    </source>
</evidence>
<dbReference type="EMBL" id="FUYG01000013">
    <property type="protein sequence ID" value="SKB02750.1"/>
    <property type="molecule type" value="Genomic_DNA"/>
</dbReference>
<evidence type="ECO:0000259" key="1">
    <source>
        <dbReference type="Pfam" id="PF00082"/>
    </source>
</evidence>
<sequence>MAGGPLQIVLDPERFRDTKMTPQGGGAGKDFFNGSDDAFVEHRDDIASALERILERHPDSDLINIVVQMRPDALAKSHRPFAKLFSSKRASHVGTIRYGELVFATSSAKLGAIIDLIRSAEEAVAIKTDARGVERYSPTLQRSETSAIDSVREWRANTERGFTLDEAEEWVGVQADTKLEIDTFDVPENEPMRREALAQFGALDAVVSSHEAIDRTNLPKMLFTPRSSTTSVDGVAIRRLIQNRRDDLPDALPVAPDVRLAIGEVEQLAVVQRVRLQEKIPDPEVPPGVDPDNLGAPVELRTPDIAQGVVGVIDGGVFGPIASSVVEATDLLAEEHRSITGANHASQIASIIAMGSSFNSGLLPAAEDCRIYDLGIFPAANFTGVYYPSLEDFFAELREGCQRARDAFGVRIFNLSSILRRPPGATSYSIAARRLDEIALELDIIFVVSVGNLSRIDQRLEWPANPTDAIAMLAQGGAPDGVGSPSESLANLGIGAINPPGLAFEIEGAPTRYTRRGGRIPSALKPDLAAYGGAAPDSMRADTGLRAMDAFGNMNNVRGTSYSAPIVSRYLATLDQSTAGSLSREALIALTIHHAESPALLNSKPLKNIGQSFIGHGVPQTVEETLDGDAHRMTVLLNDRVLPGRGIEFPFTWPRSLADSEGSCRGLLRLTIVARPTLNYVHGDEMVRINLDAAVKQADENGRFARKTQPTHQFFSGFTYANERTLATELGKWYPIKSYEAAMPRGVGRSTDWTLEVDYLSRAGERPPEAGVEFAVIMTIEDPAGEAPVFDEMRASLSTIGVRLSDLRTRVNVSAAV</sequence>
<gene>
    <name evidence="2" type="ORF">SAMN06295879_3578</name>
</gene>
<dbReference type="Gene3D" id="3.40.50.200">
    <property type="entry name" value="Peptidase S8/S53 domain"/>
    <property type="match status" value="1"/>
</dbReference>
<name>A0A1T4YM20_9MICO</name>
<dbReference type="Pfam" id="PF00082">
    <property type="entry name" value="Peptidase_S8"/>
    <property type="match status" value="1"/>
</dbReference>
<organism evidence="2 3">
    <name type="scientific">Agreia bicolorata</name>
    <dbReference type="NCBI Taxonomy" id="110935"/>
    <lineage>
        <taxon>Bacteria</taxon>
        <taxon>Bacillati</taxon>
        <taxon>Actinomycetota</taxon>
        <taxon>Actinomycetes</taxon>
        <taxon>Micrococcales</taxon>
        <taxon>Microbacteriaceae</taxon>
        <taxon>Agreia</taxon>
    </lineage>
</organism>
<dbReference type="InterPro" id="IPR036852">
    <property type="entry name" value="Peptidase_S8/S53_dom_sf"/>
</dbReference>
<proteinExistence type="predicted"/>
<protein>
    <submittedName>
        <fullName evidence="2">Subtilase family protein</fullName>
    </submittedName>
</protein>
<dbReference type="GO" id="GO:0006508">
    <property type="term" value="P:proteolysis"/>
    <property type="evidence" value="ECO:0007669"/>
    <property type="project" value="InterPro"/>
</dbReference>